<dbReference type="AlphaFoldDB" id="A0A2V0Q8P7"/>
<reference evidence="2 4" key="2">
    <citation type="submission" date="2018-04" db="EMBL/GenBank/DDBJ databases">
        <title>Draft genome sequence of Pseudomonas syringae pv. actinidiae biovar 3 strains isolated from kiwifruit in Kagawa prefecture.</title>
        <authorList>
            <person name="Tabuchi M."/>
            <person name="Saito M."/>
            <person name="Fujiwara S."/>
            <person name="Sasa N."/>
            <person name="Akimitsu K."/>
            <person name="Gomi K."/>
            <person name="Konishi-Sugita S."/>
            <person name="Hamano K."/>
            <person name="Kataoka I."/>
        </authorList>
    </citation>
    <scope>NUCLEOTIDE SEQUENCE [LARGE SCALE GENOMIC DNA]</scope>
    <source>
        <strain evidence="2 4">MAFF212211</strain>
    </source>
</reference>
<sequence>MPSCVSSLRKRIDNAGGETFSTRAAALRDSQRESVTARRRSSIAIIQLSLRIDDNALNHSFIISK</sequence>
<gene>
    <name evidence="1" type="ORF">KPSA1_02495</name>
    <name evidence="2" type="ORF">KPSA3_04654</name>
</gene>
<evidence type="ECO:0000313" key="2">
    <source>
        <dbReference type="EMBL" id="GBH18665.1"/>
    </source>
</evidence>
<evidence type="ECO:0000313" key="4">
    <source>
        <dbReference type="Proteomes" id="UP000248291"/>
    </source>
</evidence>
<name>A0A2V0Q8P7_PSESF</name>
<dbReference type="Proteomes" id="UP000248291">
    <property type="component" value="Unassembled WGS sequence"/>
</dbReference>
<accession>A0A2V0Q8P7</accession>
<proteinExistence type="predicted"/>
<dbReference type="EMBL" id="BGKA01000171">
    <property type="protein sequence ID" value="GBH18665.1"/>
    <property type="molecule type" value="Genomic_DNA"/>
</dbReference>
<comment type="caution">
    <text evidence="1">The sequence shown here is derived from an EMBL/GenBank/DDBJ whole genome shotgun (WGS) entry which is preliminary data.</text>
</comment>
<organism evidence="1 3">
    <name type="scientific">Pseudomonas syringae pv. actinidiae</name>
    <dbReference type="NCBI Taxonomy" id="103796"/>
    <lineage>
        <taxon>Bacteria</taxon>
        <taxon>Pseudomonadati</taxon>
        <taxon>Pseudomonadota</taxon>
        <taxon>Gammaproteobacteria</taxon>
        <taxon>Pseudomonadales</taxon>
        <taxon>Pseudomonadaceae</taxon>
        <taxon>Pseudomonas</taxon>
        <taxon>Pseudomonas syringae</taxon>
    </lineage>
</organism>
<protein>
    <submittedName>
        <fullName evidence="1">Uncharacterized protein</fullName>
    </submittedName>
</protein>
<dbReference type="EMBL" id="BGJZ01000113">
    <property type="protein sequence ID" value="GBH09101.1"/>
    <property type="molecule type" value="Genomic_DNA"/>
</dbReference>
<evidence type="ECO:0000313" key="3">
    <source>
        <dbReference type="Proteomes" id="UP000247480"/>
    </source>
</evidence>
<dbReference type="Proteomes" id="UP000247480">
    <property type="component" value="Unassembled WGS sequence"/>
</dbReference>
<evidence type="ECO:0000313" key="1">
    <source>
        <dbReference type="EMBL" id="GBH09101.1"/>
    </source>
</evidence>
<reference evidence="1 3" key="1">
    <citation type="submission" date="2018-04" db="EMBL/GenBank/DDBJ databases">
        <title>Draft genome sequence of Pseudomonas syringae pv. actinidiae biovar 1 strains isolated from kiwifruit in Kagawa prefecture.</title>
        <authorList>
            <person name="Tabuchi M."/>
            <person name="Saito M."/>
            <person name="Fujiwara S."/>
            <person name="Sasa N."/>
            <person name="Akimitsu K."/>
            <person name="Gomi K."/>
            <person name="Konishi-Sugita S."/>
            <person name="Hamano K."/>
            <person name="Kataoka I."/>
        </authorList>
    </citation>
    <scope>NUCLEOTIDE SEQUENCE [LARGE SCALE GENOMIC DNA]</scope>
    <source>
        <strain evidence="1 3">MAFF212206</strain>
    </source>
</reference>